<evidence type="ECO:0000259" key="1">
    <source>
        <dbReference type="Pfam" id="PF22400"/>
    </source>
</evidence>
<feature type="domain" description="DUF6980" evidence="1">
    <location>
        <begin position="14"/>
        <end position="73"/>
    </location>
</feature>
<sequence>MAISKHASVTDKPCTCDLLQRTANDPSYPIVFDTDTNEYHFTWNDGALLVIRHCPFCGGAAPESKRDLLFAQIPGPEESRLAKLLEGVTTMDDAINRFGKPDYDRTSTSCRDETEDAGPRIAHHRLIQYHELSDVAEIWITERTDGSVHWELHGKYVGLNAR</sequence>
<dbReference type="RefSeq" id="WP_146462312.1">
    <property type="nucleotide sequence ID" value="NZ_SJPW01000010.1"/>
</dbReference>
<dbReference type="AlphaFoldDB" id="A0A5C6E6T6"/>
<protein>
    <recommendedName>
        <fullName evidence="1">DUF6980 domain-containing protein</fullName>
    </recommendedName>
</protein>
<dbReference type="Pfam" id="PF22400">
    <property type="entry name" value="DUF6980"/>
    <property type="match status" value="1"/>
</dbReference>
<dbReference type="OrthoDB" id="281971at2"/>
<dbReference type="InterPro" id="IPR053918">
    <property type="entry name" value="DUF6980"/>
</dbReference>
<evidence type="ECO:0000313" key="3">
    <source>
        <dbReference type="Proteomes" id="UP000318288"/>
    </source>
</evidence>
<gene>
    <name evidence="2" type="ORF">Poly51_59210</name>
</gene>
<proteinExistence type="predicted"/>
<comment type="caution">
    <text evidence="2">The sequence shown here is derived from an EMBL/GenBank/DDBJ whole genome shotgun (WGS) entry which is preliminary data.</text>
</comment>
<organism evidence="2 3">
    <name type="scientific">Rubripirellula tenax</name>
    <dbReference type="NCBI Taxonomy" id="2528015"/>
    <lineage>
        <taxon>Bacteria</taxon>
        <taxon>Pseudomonadati</taxon>
        <taxon>Planctomycetota</taxon>
        <taxon>Planctomycetia</taxon>
        <taxon>Pirellulales</taxon>
        <taxon>Pirellulaceae</taxon>
        <taxon>Rubripirellula</taxon>
    </lineage>
</organism>
<dbReference type="Proteomes" id="UP000318288">
    <property type="component" value="Unassembled WGS sequence"/>
</dbReference>
<dbReference type="EMBL" id="SJPW01000010">
    <property type="protein sequence ID" value="TWU44652.1"/>
    <property type="molecule type" value="Genomic_DNA"/>
</dbReference>
<accession>A0A5C6E6T6</accession>
<name>A0A5C6E6T6_9BACT</name>
<keyword evidence="3" id="KW-1185">Reference proteome</keyword>
<evidence type="ECO:0000313" key="2">
    <source>
        <dbReference type="EMBL" id="TWU44652.1"/>
    </source>
</evidence>
<reference evidence="2 3" key="1">
    <citation type="submission" date="2019-02" db="EMBL/GenBank/DDBJ databases">
        <title>Deep-cultivation of Planctomycetes and their phenomic and genomic characterization uncovers novel biology.</title>
        <authorList>
            <person name="Wiegand S."/>
            <person name="Jogler M."/>
            <person name="Boedeker C."/>
            <person name="Pinto D."/>
            <person name="Vollmers J."/>
            <person name="Rivas-Marin E."/>
            <person name="Kohn T."/>
            <person name="Peeters S.H."/>
            <person name="Heuer A."/>
            <person name="Rast P."/>
            <person name="Oberbeckmann S."/>
            <person name="Bunk B."/>
            <person name="Jeske O."/>
            <person name="Meyerdierks A."/>
            <person name="Storesund J.E."/>
            <person name="Kallscheuer N."/>
            <person name="Luecker S."/>
            <person name="Lage O.M."/>
            <person name="Pohl T."/>
            <person name="Merkel B.J."/>
            <person name="Hornburger P."/>
            <person name="Mueller R.-W."/>
            <person name="Bruemmer F."/>
            <person name="Labrenz M."/>
            <person name="Spormann A.M."/>
            <person name="Op Den Camp H."/>
            <person name="Overmann J."/>
            <person name="Amann R."/>
            <person name="Jetten M.S.M."/>
            <person name="Mascher T."/>
            <person name="Medema M.H."/>
            <person name="Devos D.P."/>
            <person name="Kaster A.-K."/>
            <person name="Ovreas L."/>
            <person name="Rohde M."/>
            <person name="Galperin M.Y."/>
            <person name="Jogler C."/>
        </authorList>
    </citation>
    <scope>NUCLEOTIDE SEQUENCE [LARGE SCALE GENOMIC DNA]</scope>
    <source>
        <strain evidence="2 3">Poly51</strain>
    </source>
</reference>